<gene>
    <name evidence="3" type="ORF">BQ4739_LOCUS10121</name>
</gene>
<dbReference type="CDD" id="cd02440">
    <property type="entry name" value="AdoMet_MTases"/>
    <property type="match status" value="1"/>
</dbReference>
<dbReference type="AlphaFoldDB" id="A0A383VXC9"/>
<dbReference type="EMBL" id="FNXT01000960">
    <property type="protein sequence ID" value="SZX69851.1"/>
    <property type="molecule type" value="Genomic_DNA"/>
</dbReference>
<name>A0A383VXC9_TETOB</name>
<dbReference type="GO" id="GO:0008757">
    <property type="term" value="F:S-adenosylmethionine-dependent methyltransferase activity"/>
    <property type="evidence" value="ECO:0007669"/>
    <property type="project" value="InterPro"/>
</dbReference>
<dbReference type="STRING" id="3088.A0A383VXC9"/>
<protein>
    <recommendedName>
        <fullName evidence="2">Methyltransferase type 11 domain-containing protein</fullName>
    </recommendedName>
</protein>
<evidence type="ECO:0000259" key="2">
    <source>
        <dbReference type="Pfam" id="PF08241"/>
    </source>
</evidence>
<feature type="region of interest" description="Disordered" evidence="1">
    <location>
        <begin position="1"/>
        <end position="20"/>
    </location>
</feature>
<dbReference type="Proteomes" id="UP000256970">
    <property type="component" value="Unassembled WGS sequence"/>
</dbReference>
<reference evidence="3 4" key="1">
    <citation type="submission" date="2016-10" db="EMBL/GenBank/DDBJ databases">
        <authorList>
            <person name="Cai Z."/>
        </authorList>
    </citation>
    <scope>NUCLEOTIDE SEQUENCE [LARGE SCALE GENOMIC DNA]</scope>
</reference>
<evidence type="ECO:0000313" key="3">
    <source>
        <dbReference type="EMBL" id="SZX69851.1"/>
    </source>
</evidence>
<dbReference type="Gene3D" id="3.40.50.150">
    <property type="entry name" value="Vaccinia Virus protein VP39"/>
    <property type="match status" value="1"/>
</dbReference>
<dbReference type="InterPro" id="IPR013216">
    <property type="entry name" value="Methyltransf_11"/>
</dbReference>
<dbReference type="Pfam" id="PF08241">
    <property type="entry name" value="Methyltransf_11"/>
    <property type="match status" value="1"/>
</dbReference>
<organism evidence="3 4">
    <name type="scientific">Tetradesmus obliquus</name>
    <name type="common">Green alga</name>
    <name type="synonym">Acutodesmus obliquus</name>
    <dbReference type="NCBI Taxonomy" id="3088"/>
    <lineage>
        <taxon>Eukaryota</taxon>
        <taxon>Viridiplantae</taxon>
        <taxon>Chlorophyta</taxon>
        <taxon>core chlorophytes</taxon>
        <taxon>Chlorophyceae</taxon>
        <taxon>CS clade</taxon>
        <taxon>Sphaeropleales</taxon>
        <taxon>Scenedesmaceae</taxon>
        <taxon>Tetradesmus</taxon>
    </lineage>
</organism>
<accession>A0A383VXC9</accession>
<feature type="domain" description="Methyltransferase type 11" evidence="2">
    <location>
        <begin position="124"/>
        <end position="185"/>
    </location>
</feature>
<dbReference type="PANTHER" id="PTHR43036:SF2">
    <property type="entry name" value="OS04G0481300 PROTEIN"/>
    <property type="match status" value="1"/>
</dbReference>
<evidence type="ECO:0000256" key="1">
    <source>
        <dbReference type="SAM" id="MobiDB-lite"/>
    </source>
</evidence>
<dbReference type="PANTHER" id="PTHR43036">
    <property type="entry name" value="OSJNBB0011N17.9 PROTEIN"/>
    <property type="match status" value="1"/>
</dbReference>
<evidence type="ECO:0000313" key="4">
    <source>
        <dbReference type="Proteomes" id="UP000256970"/>
    </source>
</evidence>
<sequence>MTFTLQRHTTKALQTDRSRVQRPPCSRVSCRAMAAAGGTITREVLSKAQRSKLDGTSDRQFYAFPRLVKHVDDGFLAQVTQLYRERIQPGSVVLDLMSSWVSHLPPEVKYEKVLGHGLNAAELAKNKQMDSFFVRDLNAEPDGWALGDQSVDAVVCCVSVQYMQQPERVFAEVYRVLKPGGVFILTFSNRMFYDKAIAAWRDGTGYGRCQLVKQYFQAVQGYTEPEVMMQVALPAAQQQGGGLAQLLPKQLQQFFARASNDPFYAVLAYRNFKPDYS</sequence>
<dbReference type="InterPro" id="IPR029063">
    <property type="entry name" value="SAM-dependent_MTases_sf"/>
</dbReference>
<proteinExistence type="predicted"/>
<keyword evidence="4" id="KW-1185">Reference proteome</keyword>
<feature type="compositionally biased region" description="Polar residues" evidence="1">
    <location>
        <begin position="1"/>
        <end position="13"/>
    </location>
</feature>
<dbReference type="SUPFAM" id="SSF53335">
    <property type="entry name" value="S-adenosyl-L-methionine-dependent methyltransferases"/>
    <property type="match status" value="1"/>
</dbReference>